<evidence type="ECO:0000256" key="4">
    <source>
        <dbReference type="ARBA" id="ARBA00022801"/>
    </source>
</evidence>
<dbReference type="GO" id="GO:0000323">
    <property type="term" value="C:lytic vacuole"/>
    <property type="evidence" value="ECO:0007669"/>
    <property type="project" value="UniProtKB-ARBA"/>
</dbReference>
<accession>W9RWU4</accession>
<keyword evidence="13" id="KW-1185">Reference proteome</keyword>
<feature type="signal peptide" evidence="9">
    <location>
        <begin position="1"/>
        <end position="22"/>
    </location>
</feature>
<dbReference type="PANTHER" id="PTHR12411">
    <property type="entry name" value="CYSTEINE PROTEASE FAMILY C1-RELATED"/>
    <property type="match status" value="1"/>
</dbReference>
<dbReference type="MEROPS" id="C01.A05"/>
<dbReference type="InterPro" id="IPR038765">
    <property type="entry name" value="Papain-like_cys_pep_sf"/>
</dbReference>
<keyword evidence="4" id="KW-0378">Hydrolase</keyword>
<keyword evidence="3 9" id="KW-0732">Signal</keyword>
<dbReference type="PROSITE" id="PS00640">
    <property type="entry name" value="THIOL_PROTEASE_ASN"/>
    <property type="match status" value="1"/>
</dbReference>
<feature type="chain" id="PRO_5018619893" evidence="9">
    <location>
        <begin position="23"/>
        <end position="372"/>
    </location>
</feature>
<dbReference type="GO" id="GO:0006508">
    <property type="term" value="P:proteolysis"/>
    <property type="evidence" value="ECO:0007669"/>
    <property type="project" value="UniProtKB-KW"/>
</dbReference>
<dbReference type="OrthoDB" id="10253408at2759"/>
<proteinExistence type="inferred from homology"/>
<dbReference type="FunFam" id="3.90.70.10:FF:000057">
    <property type="entry name" value="Cysteine protease RD19A"/>
    <property type="match status" value="1"/>
</dbReference>
<keyword evidence="7" id="KW-1015">Disulfide bond</keyword>
<comment type="similarity">
    <text evidence="1">Belongs to the peptidase C1 family.</text>
</comment>
<evidence type="ECO:0000256" key="5">
    <source>
        <dbReference type="ARBA" id="ARBA00022807"/>
    </source>
</evidence>
<evidence type="ECO:0000313" key="12">
    <source>
        <dbReference type="EMBL" id="EXB96194.1"/>
    </source>
</evidence>
<dbReference type="InterPro" id="IPR025661">
    <property type="entry name" value="Pept_asp_AS"/>
</dbReference>
<dbReference type="STRING" id="981085.W9RWU4"/>
<dbReference type="PRINTS" id="PR00705">
    <property type="entry name" value="PAPAIN"/>
</dbReference>
<feature type="domain" description="Peptidase C1A papain C-terminal" evidence="10">
    <location>
        <begin position="143"/>
        <end position="368"/>
    </location>
</feature>
<sequence>MGGLTCAVVAAALTCALTLTMALGYQDPVIHQVTDDLHPKFSGNELLGTEKKFKIFMEKYGKTYGSREEYVRRLGIFARNMLRAAEHQALDPTAVHGVTPFSDLSEEEFESMYTGFRGGPGFGHGNVANSAAAAAEVDGGGHLPESFDWREKGAVTDVKMQGSCGSCWAFSTTGAVEGANFIATGKLLNLSEQQLVDCDHTCDATEKDACDNGCGGGLMTNAYKYLMEAGGLEEESSYPYTGKKGECKFNPDKVAVKVANFTNIPIDENQIAANLVHHGPLSVGLNAVFMQTYIGGVSCPLICGKRWVNHGVLLVGFSSRGYSILRFGYKPYWIIKNSWGKQWGENGYYKLCRGHGMCGMNTMVSAVLTQTS</sequence>
<organism evidence="12 13">
    <name type="scientific">Morus notabilis</name>
    <dbReference type="NCBI Taxonomy" id="981085"/>
    <lineage>
        <taxon>Eukaryota</taxon>
        <taxon>Viridiplantae</taxon>
        <taxon>Streptophyta</taxon>
        <taxon>Embryophyta</taxon>
        <taxon>Tracheophyta</taxon>
        <taxon>Spermatophyta</taxon>
        <taxon>Magnoliopsida</taxon>
        <taxon>eudicotyledons</taxon>
        <taxon>Gunneridae</taxon>
        <taxon>Pentapetalae</taxon>
        <taxon>rosids</taxon>
        <taxon>fabids</taxon>
        <taxon>Rosales</taxon>
        <taxon>Moraceae</taxon>
        <taxon>Moreae</taxon>
        <taxon>Morus</taxon>
    </lineage>
</organism>
<evidence type="ECO:0000256" key="7">
    <source>
        <dbReference type="ARBA" id="ARBA00023157"/>
    </source>
</evidence>
<dbReference type="SMART" id="SM00848">
    <property type="entry name" value="Inhibitor_I29"/>
    <property type="match status" value="1"/>
</dbReference>
<dbReference type="InterPro" id="IPR013201">
    <property type="entry name" value="Prot_inhib_I29"/>
</dbReference>
<evidence type="ECO:0000313" key="13">
    <source>
        <dbReference type="Proteomes" id="UP000030645"/>
    </source>
</evidence>
<dbReference type="Gene3D" id="3.90.70.10">
    <property type="entry name" value="Cysteine proteinases"/>
    <property type="match status" value="1"/>
</dbReference>
<evidence type="ECO:0000256" key="2">
    <source>
        <dbReference type="ARBA" id="ARBA00022670"/>
    </source>
</evidence>
<keyword evidence="8" id="KW-0325">Glycoprotein</keyword>
<dbReference type="CDD" id="cd02248">
    <property type="entry name" value="Peptidase_C1A"/>
    <property type="match status" value="1"/>
</dbReference>
<dbReference type="Pfam" id="PF00112">
    <property type="entry name" value="Peptidase_C1"/>
    <property type="match status" value="1"/>
</dbReference>
<feature type="domain" description="Cathepsin propeptide inhibitor" evidence="11">
    <location>
        <begin position="53"/>
        <end position="109"/>
    </location>
</feature>
<dbReference type="InterPro" id="IPR000169">
    <property type="entry name" value="Pept_cys_AS"/>
</dbReference>
<reference evidence="13" key="1">
    <citation type="submission" date="2013-01" db="EMBL/GenBank/DDBJ databases">
        <title>Draft Genome Sequence of a Mulberry Tree, Morus notabilis C.K. Schneid.</title>
        <authorList>
            <person name="He N."/>
            <person name="Zhao S."/>
        </authorList>
    </citation>
    <scope>NUCLEOTIDE SEQUENCE</scope>
</reference>
<dbReference type="InterPro" id="IPR013128">
    <property type="entry name" value="Peptidase_C1A"/>
</dbReference>
<dbReference type="PROSITE" id="PS00139">
    <property type="entry name" value="THIOL_PROTEASE_CYS"/>
    <property type="match status" value="1"/>
</dbReference>
<dbReference type="InterPro" id="IPR000668">
    <property type="entry name" value="Peptidase_C1A_C"/>
</dbReference>
<dbReference type="Pfam" id="PF08246">
    <property type="entry name" value="Inhibitor_I29"/>
    <property type="match status" value="1"/>
</dbReference>
<gene>
    <name evidence="12" type="ORF">L484_017042</name>
</gene>
<evidence type="ECO:0000256" key="9">
    <source>
        <dbReference type="SAM" id="SignalP"/>
    </source>
</evidence>
<dbReference type="eggNOG" id="KOG1542">
    <property type="taxonomic scope" value="Eukaryota"/>
</dbReference>
<dbReference type="InterPro" id="IPR039417">
    <property type="entry name" value="Peptidase_C1A_papain-like"/>
</dbReference>
<dbReference type="Proteomes" id="UP000030645">
    <property type="component" value="Unassembled WGS sequence"/>
</dbReference>
<protein>
    <submittedName>
        <fullName evidence="12">Putative cysteine proteinase A494</fullName>
    </submittedName>
</protein>
<keyword evidence="2" id="KW-0645">Protease</keyword>
<dbReference type="AlphaFoldDB" id="W9RWU4"/>
<evidence type="ECO:0000256" key="3">
    <source>
        <dbReference type="ARBA" id="ARBA00022729"/>
    </source>
</evidence>
<keyword evidence="5" id="KW-0788">Thiol protease</keyword>
<evidence type="ECO:0000259" key="10">
    <source>
        <dbReference type="SMART" id="SM00645"/>
    </source>
</evidence>
<dbReference type="SMART" id="SM00645">
    <property type="entry name" value="Pept_C1"/>
    <property type="match status" value="1"/>
</dbReference>
<dbReference type="EMBL" id="KE345237">
    <property type="protein sequence ID" value="EXB96194.1"/>
    <property type="molecule type" value="Genomic_DNA"/>
</dbReference>
<dbReference type="SUPFAM" id="SSF54001">
    <property type="entry name" value="Cysteine proteinases"/>
    <property type="match status" value="1"/>
</dbReference>
<evidence type="ECO:0000259" key="11">
    <source>
        <dbReference type="SMART" id="SM00848"/>
    </source>
</evidence>
<dbReference type="PROSITE" id="PS00639">
    <property type="entry name" value="THIOL_PROTEASE_HIS"/>
    <property type="match status" value="1"/>
</dbReference>
<evidence type="ECO:0000256" key="6">
    <source>
        <dbReference type="ARBA" id="ARBA00023145"/>
    </source>
</evidence>
<evidence type="ECO:0000256" key="8">
    <source>
        <dbReference type="ARBA" id="ARBA00023180"/>
    </source>
</evidence>
<dbReference type="GO" id="GO:0008234">
    <property type="term" value="F:cysteine-type peptidase activity"/>
    <property type="evidence" value="ECO:0007669"/>
    <property type="project" value="UniProtKB-KW"/>
</dbReference>
<evidence type="ECO:0000256" key="1">
    <source>
        <dbReference type="ARBA" id="ARBA00008455"/>
    </source>
</evidence>
<dbReference type="KEGG" id="mnt:21400065"/>
<dbReference type="InterPro" id="IPR025660">
    <property type="entry name" value="Pept_his_AS"/>
</dbReference>
<keyword evidence="6" id="KW-0865">Zymogen</keyword>
<name>W9RWU4_9ROSA</name>